<organism evidence="1">
    <name type="scientific">bioreactor metagenome</name>
    <dbReference type="NCBI Taxonomy" id="1076179"/>
    <lineage>
        <taxon>unclassified sequences</taxon>
        <taxon>metagenomes</taxon>
        <taxon>ecological metagenomes</taxon>
    </lineage>
</organism>
<name>A0A645DIN5_9ZZZZ</name>
<evidence type="ECO:0000313" key="1">
    <source>
        <dbReference type="EMBL" id="MPM89117.1"/>
    </source>
</evidence>
<proteinExistence type="predicted"/>
<accession>A0A645DIN5</accession>
<protein>
    <submittedName>
        <fullName evidence="1">Uncharacterized protein</fullName>
    </submittedName>
</protein>
<comment type="caution">
    <text evidence="1">The sequence shown here is derived from an EMBL/GenBank/DDBJ whole genome shotgun (WGS) entry which is preliminary data.</text>
</comment>
<dbReference type="AlphaFoldDB" id="A0A645DIN5"/>
<sequence>MKEFEAPLYEVSYDAACQVRAARAAGGGRSAIFMPPIFDRLPGTIPLTLDEQRYVMFAPITRGVMGIHGWRLQRASAEHRRQVIYPVMKEISTLSDFFLGEWHDEKVASDRDRPSVDYLRQFQERIRLLDGLEDAGTVKVKDAVPDVSYCLRRHPDGRYLLLAVNNLRTPVTANFTFALSGAPGEMVDGIHGDRIRPEGNQAAIAFPPFGVRACIFRAD</sequence>
<reference evidence="1" key="1">
    <citation type="submission" date="2019-08" db="EMBL/GenBank/DDBJ databases">
        <authorList>
            <person name="Kucharzyk K."/>
            <person name="Murdoch R.W."/>
            <person name="Higgins S."/>
            <person name="Loffler F."/>
        </authorList>
    </citation>
    <scope>NUCLEOTIDE SEQUENCE</scope>
</reference>
<gene>
    <name evidence="1" type="ORF">SDC9_136225</name>
</gene>
<dbReference type="EMBL" id="VSSQ01036604">
    <property type="protein sequence ID" value="MPM89117.1"/>
    <property type="molecule type" value="Genomic_DNA"/>
</dbReference>